<dbReference type="PANTHER" id="PTHR30055">
    <property type="entry name" value="HTH-TYPE TRANSCRIPTIONAL REGULATOR RUTR"/>
    <property type="match status" value="1"/>
</dbReference>
<dbReference type="GO" id="GO:0000976">
    <property type="term" value="F:transcription cis-regulatory region binding"/>
    <property type="evidence" value="ECO:0007669"/>
    <property type="project" value="TreeGrafter"/>
</dbReference>
<dbReference type="GO" id="GO:0045892">
    <property type="term" value="P:negative regulation of DNA-templated transcription"/>
    <property type="evidence" value="ECO:0007669"/>
    <property type="project" value="InterPro"/>
</dbReference>
<dbReference type="InterPro" id="IPR050109">
    <property type="entry name" value="HTH-type_TetR-like_transc_reg"/>
</dbReference>
<keyword evidence="8" id="KW-1185">Reference proteome</keyword>
<dbReference type="GO" id="GO:0003700">
    <property type="term" value="F:DNA-binding transcription factor activity"/>
    <property type="evidence" value="ECO:0007669"/>
    <property type="project" value="TreeGrafter"/>
</dbReference>
<evidence type="ECO:0000256" key="4">
    <source>
        <dbReference type="PROSITE-ProRule" id="PRU00335"/>
    </source>
</evidence>
<feature type="region of interest" description="Disordered" evidence="5">
    <location>
        <begin position="241"/>
        <end position="270"/>
    </location>
</feature>
<dbReference type="SUPFAM" id="SSF46689">
    <property type="entry name" value="Homeodomain-like"/>
    <property type="match status" value="1"/>
</dbReference>
<dbReference type="Gene3D" id="1.10.10.60">
    <property type="entry name" value="Homeodomain-like"/>
    <property type="match status" value="1"/>
</dbReference>
<protein>
    <submittedName>
        <fullName evidence="7">TetR/AcrR family transcriptional regulator</fullName>
    </submittedName>
</protein>
<feature type="domain" description="HTH tetR-type" evidence="6">
    <location>
        <begin position="23"/>
        <end position="83"/>
    </location>
</feature>
<dbReference type="PROSITE" id="PS50977">
    <property type="entry name" value="HTH_TETR_2"/>
    <property type="match status" value="1"/>
</dbReference>
<evidence type="ECO:0000256" key="5">
    <source>
        <dbReference type="SAM" id="MobiDB-lite"/>
    </source>
</evidence>
<organism evidence="7 8">
    <name type="scientific">Streptomonospora mangrovi</name>
    <dbReference type="NCBI Taxonomy" id="2883123"/>
    <lineage>
        <taxon>Bacteria</taxon>
        <taxon>Bacillati</taxon>
        <taxon>Actinomycetota</taxon>
        <taxon>Actinomycetes</taxon>
        <taxon>Streptosporangiales</taxon>
        <taxon>Nocardiopsidaceae</taxon>
        <taxon>Streptomonospora</taxon>
    </lineage>
</organism>
<evidence type="ECO:0000256" key="2">
    <source>
        <dbReference type="ARBA" id="ARBA00023125"/>
    </source>
</evidence>
<dbReference type="PROSITE" id="PS01081">
    <property type="entry name" value="HTH_TETR_1"/>
    <property type="match status" value="1"/>
</dbReference>
<keyword evidence="3" id="KW-0804">Transcription</keyword>
<comment type="caution">
    <text evidence="7">The sequence shown here is derived from an EMBL/GenBank/DDBJ whole genome shotgun (WGS) entry which is preliminary data.</text>
</comment>
<proteinExistence type="predicted"/>
<reference evidence="7" key="1">
    <citation type="submission" date="2021-10" db="EMBL/GenBank/DDBJ databases">
        <title>Streptomonospora sp. nov., isolated from mangrove soil.</title>
        <authorList>
            <person name="Chen X."/>
            <person name="Ge X."/>
            <person name="Liu W."/>
        </authorList>
    </citation>
    <scope>NUCLEOTIDE SEQUENCE</scope>
    <source>
        <strain evidence="7">S1-112</strain>
    </source>
</reference>
<dbReference type="AlphaFoldDB" id="A0A9X3SCD4"/>
<sequence>MSGQEPPIPSVWARPRRGRAQPGLSRDQIVSAAVELLDAEGVEALSMRRLGTALGAGAASLYRHVAGKDELIELVVDRFYGELAVPDPADGAHWRDAITACARDLRAAALRHPWVVAVHGQAGLSQLGPNLARFSEGVLAVFEAAGFDLEEADRAMSVVLPFVIGMVSSEAAWLSVVRRGGMDEKAAADRLWAVTQEAMRDHPRLLAVYAGQRGTDSGRVVDAYFDYGLDRLLDGLAARLPADPAQSTGPAEPAEPAERAEPARPGGCAD</sequence>
<feature type="compositionally biased region" description="Low complexity" evidence="5">
    <location>
        <begin position="241"/>
        <end position="254"/>
    </location>
</feature>
<dbReference type="SUPFAM" id="SSF48498">
    <property type="entry name" value="Tetracyclin repressor-like, C-terminal domain"/>
    <property type="match status" value="1"/>
</dbReference>
<dbReference type="Pfam" id="PF00440">
    <property type="entry name" value="TetR_N"/>
    <property type="match status" value="1"/>
</dbReference>
<dbReference type="Gene3D" id="1.10.357.10">
    <property type="entry name" value="Tetracycline Repressor, domain 2"/>
    <property type="match status" value="1"/>
</dbReference>
<evidence type="ECO:0000313" key="7">
    <source>
        <dbReference type="EMBL" id="MDA0563533.1"/>
    </source>
</evidence>
<dbReference type="InterPro" id="IPR009057">
    <property type="entry name" value="Homeodomain-like_sf"/>
</dbReference>
<keyword evidence="1" id="KW-0805">Transcription regulation</keyword>
<dbReference type="InterPro" id="IPR004111">
    <property type="entry name" value="Repressor_TetR_C"/>
</dbReference>
<dbReference type="PRINTS" id="PR00455">
    <property type="entry name" value="HTHTETR"/>
</dbReference>
<evidence type="ECO:0000313" key="8">
    <source>
        <dbReference type="Proteomes" id="UP001140076"/>
    </source>
</evidence>
<dbReference type="Pfam" id="PF02909">
    <property type="entry name" value="TetR_C_1"/>
    <property type="match status" value="1"/>
</dbReference>
<gene>
    <name evidence="7" type="ORF">LG943_04185</name>
</gene>
<dbReference type="InterPro" id="IPR036271">
    <property type="entry name" value="Tet_transcr_reg_TetR-rel_C_sf"/>
</dbReference>
<feature type="DNA-binding region" description="H-T-H motif" evidence="4">
    <location>
        <begin position="46"/>
        <end position="65"/>
    </location>
</feature>
<evidence type="ECO:0000256" key="1">
    <source>
        <dbReference type="ARBA" id="ARBA00023015"/>
    </source>
</evidence>
<dbReference type="InterPro" id="IPR023772">
    <property type="entry name" value="DNA-bd_HTH_TetR-type_CS"/>
</dbReference>
<evidence type="ECO:0000256" key="3">
    <source>
        <dbReference type="ARBA" id="ARBA00023163"/>
    </source>
</evidence>
<evidence type="ECO:0000259" key="6">
    <source>
        <dbReference type="PROSITE" id="PS50977"/>
    </source>
</evidence>
<keyword evidence="2 4" id="KW-0238">DNA-binding</keyword>
<accession>A0A9X3SCD4</accession>
<dbReference type="PANTHER" id="PTHR30055:SF151">
    <property type="entry name" value="TRANSCRIPTIONAL REGULATORY PROTEIN"/>
    <property type="match status" value="1"/>
</dbReference>
<name>A0A9X3SCD4_9ACTN</name>
<dbReference type="Proteomes" id="UP001140076">
    <property type="component" value="Unassembled WGS sequence"/>
</dbReference>
<dbReference type="EMBL" id="JAJAQC010000005">
    <property type="protein sequence ID" value="MDA0563533.1"/>
    <property type="molecule type" value="Genomic_DNA"/>
</dbReference>
<dbReference type="InterPro" id="IPR001647">
    <property type="entry name" value="HTH_TetR"/>
</dbReference>